<dbReference type="Pfam" id="PF21294">
    <property type="entry name" value="Polysacc_lyase_14"/>
    <property type="match status" value="1"/>
</dbReference>
<dbReference type="KEGG" id="amob:HG15A2_32860"/>
<gene>
    <name evidence="2" type="ORF">HG15A2_32860</name>
</gene>
<keyword evidence="3" id="KW-1185">Reference proteome</keyword>
<dbReference type="AlphaFoldDB" id="A0A517MYI8"/>
<evidence type="ECO:0000313" key="3">
    <source>
        <dbReference type="Proteomes" id="UP000319852"/>
    </source>
</evidence>
<dbReference type="Proteomes" id="UP000319852">
    <property type="component" value="Chromosome"/>
</dbReference>
<name>A0A517MYI8_9BACT</name>
<dbReference type="InterPro" id="IPR013424">
    <property type="entry name" value="Ice-binding_C"/>
</dbReference>
<accession>A0A517MYI8</accession>
<proteinExistence type="predicted"/>
<evidence type="ECO:0000259" key="1">
    <source>
        <dbReference type="Pfam" id="PF21294"/>
    </source>
</evidence>
<reference evidence="2 3" key="1">
    <citation type="submission" date="2019-02" db="EMBL/GenBank/DDBJ databases">
        <title>Deep-cultivation of Planctomycetes and their phenomic and genomic characterization uncovers novel biology.</title>
        <authorList>
            <person name="Wiegand S."/>
            <person name="Jogler M."/>
            <person name="Boedeker C."/>
            <person name="Pinto D."/>
            <person name="Vollmers J."/>
            <person name="Rivas-Marin E."/>
            <person name="Kohn T."/>
            <person name="Peeters S.H."/>
            <person name="Heuer A."/>
            <person name="Rast P."/>
            <person name="Oberbeckmann S."/>
            <person name="Bunk B."/>
            <person name="Jeske O."/>
            <person name="Meyerdierks A."/>
            <person name="Storesund J.E."/>
            <person name="Kallscheuer N."/>
            <person name="Luecker S."/>
            <person name="Lage O.M."/>
            <person name="Pohl T."/>
            <person name="Merkel B.J."/>
            <person name="Hornburger P."/>
            <person name="Mueller R.-W."/>
            <person name="Bruemmer F."/>
            <person name="Labrenz M."/>
            <person name="Spormann A.M."/>
            <person name="Op den Camp H."/>
            <person name="Overmann J."/>
            <person name="Amann R."/>
            <person name="Jetten M.S.M."/>
            <person name="Mascher T."/>
            <person name="Medema M.H."/>
            <person name="Devos D.P."/>
            <person name="Kaster A.-K."/>
            <person name="Ovreas L."/>
            <person name="Rohde M."/>
            <person name="Galperin M.Y."/>
            <person name="Jogler C."/>
        </authorList>
    </citation>
    <scope>NUCLEOTIDE SEQUENCE [LARGE SCALE GENOMIC DNA]</scope>
    <source>
        <strain evidence="2 3">HG15A2</strain>
    </source>
</reference>
<protein>
    <recommendedName>
        <fullName evidence="1">Polysaccharide lyase 14 domain-containing protein</fullName>
    </recommendedName>
</protein>
<dbReference type="InterPro" id="IPR048958">
    <property type="entry name" value="Polysacc_lyase_14"/>
</dbReference>
<feature type="domain" description="Polysaccharide lyase 14" evidence="1">
    <location>
        <begin position="59"/>
        <end position="263"/>
    </location>
</feature>
<evidence type="ECO:0000313" key="2">
    <source>
        <dbReference type="EMBL" id="QDS99952.1"/>
    </source>
</evidence>
<sequence length="353" mass="38987">MAFATEQATAVVIFTNDFEDDPVGIYTVGNLEDDWNGTTSNNGVDEGRVAITDDANAYGTKSLVVKYPQGESNNGKSQWKVPLGTDYEELFVSYRIRFDDNFNFVRGGKLPGFSGGADNTGGNKPTGFDGWSARMMWRTNGSGGSPQGDTTVAKIVQYAYHPDQPTEFGEDLRWDDNTAGQWQEFESDQWYHLQHRVVMNTPTQHDGIVQAWLDGEMVLDRQDIRWRDTTAFGIDNFYFSTFFGGSSTIWEASKDEFVYYDDFIISTEFIGSPGDFDLDGNIDGDDLTEWQAAYGITDAADADSDSDSDGSDFLTWQQAYVGAPQLSAVPEPTSAALLLLLLGAGFCSRALHS</sequence>
<dbReference type="PANTHER" id="PTHR40124">
    <property type="match status" value="1"/>
</dbReference>
<dbReference type="Gene3D" id="2.60.120.200">
    <property type="match status" value="1"/>
</dbReference>
<dbReference type="NCBIfam" id="TIGR02595">
    <property type="entry name" value="PEP_CTERM"/>
    <property type="match status" value="1"/>
</dbReference>
<dbReference type="EMBL" id="CP036263">
    <property type="protein sequence ID" value="QDS99952.1"/>
    <property type="molecule type" value="Genomic_DNA"/>
</dbReference>
<organism evidence="2 3">
    <name type="scientific">Adhaeretor mobilis</name>
    <dbReference type="NCBI Taxonomy" id="1930276"/>
    <lineage>
        <taxon>Bacteria</taxon>
        <taxon>Pseudomonadati</taxon>
        <taxon>Planctomycetota</taxon>
        <taxon>Planctomycetia</taxon>
        <taxon>Pirellulales</taxon>
        <taxon>Lacipirellulaceae</taxon>
        <taxon>Adhaeretor</taxon>
    </lineage>
</organism>
<dbReference type="PANTHER" id="PTHR40124:SF1">
    <property type="entry name" value="DISAGGREGATASE RELATED REPEAT PROTEIN"/>
    <property type="match status" value="1"/>
</dbReference>